<dbReference type="InterPro" id="IPR022742">
    <property type="entry name" value="Hydrolase_4"/>
</dbReference>
<proteinExistence type="predicted"/>
<sequence length="313" mass="35504">MTWLLYQNILYIQIHGFQYNLIIILGQGGRFIMLREEWQVLGTEAKGLYVREWLPEKGKPQALVLIVHGHGEHGERYRYAAEQMTATGYAVVVYDLQGHGRSEGKRGHMSAMDAAIDDTLRVMEEARERHPDIPILLYGHSMGGNIALNCAIRRKPDIAALILTSPWLKLAFKPPAIKEWIGKGVAKLFPTLPMSTGLKPEDLFRPSDLGIRPIGEDPLNHTTITPRAYLEVQSAGEWALRNGTELHVPLLLLHGDRDRITSFEASRRLASDLGNSCEWYPKEGGLHELHNDIDGKETLNVIIEWVRRRLSYY</sequence>
<protein>
    <submittedName>
        <fullName evidence="2">Lysophospholipase</fullName>
    </submittedName>
</protein>
<reference evidence="2 3" key="1">
    <citation type="submission" date="2018-08" db="EMBL/GenBank/DDBJ databases">
        <title>Paenibacillus sp. M4BSY-1, whole genome shotgun sequence.</title>
        <authorList>
            <person name="Tuo L."/>
        </authorList>
    </citation>
    <scope>NUCLEOTIDE SEQUENCE [LARGE SCALE GENOMIC DNA]</scope>
    <source>
        <strain evidence="2 3">M4BSY-1</strain>
    </source>
</reference>
<dbReference type="PANTHER" id="PTHR11614">
    <property type="entry name" value="PHOSPHOLIPASE-RELATED"/>
    <property type="match status" value="1"/>
</dbReference>
<keyword evidence="3" id="KW-1185">Reference proteome</keyword>
<dbReference type="PRINTS" id="PR00111">
    <property type="entry name" value="ABHYDROLASE"/>
</dbReference>
<dbReference type="Pfam" id="PF12146">
    <property type="entry name" value="Hydrolase_4"/>
    <property type="match status" value="1"/>
</dbReference>
<evidence type="ECO:0000313" key="2">
    <source>
        <dbReference type="EMBL" id="REK74680.1"/>
    </source>
</evidence>
<dbReference type="OrthoDB" id="9806902at2"/>
<dbReference type="Proteomes" id="UP000261905">
    <property type="component" value="Unassembled WGS sequence"/>
</dbReference>
<name>A0A371PH18_9BACL</name>
<accession>A0A371PH18</accession>
<dbReference type="InterPro" id="IPR029058">
    <property type="entry name" value="AB_hydrolase_fold"/>
</dbReference>
<dbReference type="Gene3D" id="3.40.50.1820">
    <property type="entry name" value="alpha/beta hydrolase"/>
    <property type="match status" value="1"/>
</dbReference>
<dbReference type="AlphaFoldDB" id="A0A371PH18"/>
<dbReference type="EMBL" id="QUBQ01000002">
    <property type="protein sequence ID" value="REK74680.1"/>
    <property type="molecule type" value="Genomic_DNA"/>
</dbReference>
<gene>
    <name evidence="2" type="ORF">DX130_13460</name>
</gene>
<feature type="domain" description="Serine aminopeptidase S33" evidence="1">
    <location>
        <begin position="59"/>
        <end position="294"/>
    </location>
</feature>
<dbReference type="SUPFAM" id="SSF53474">
    <property type="entry name" value="alpha/beta-Hydrolases"/>
    <property type="match status" value="1"/>
</dbReference>
<comment type="caution">
    <text evidence="2">The sequence shown here is derived from an EMBL/GenBank/DDBJ whole genome shotgun (WGS) entry which is preliminary data.</text>
</comment>
<organism evidence="2 3">
    <name type="scientific">Paenibacillus paeoniae</name>
    <dbReference type="NCBI Taxonomy" id="2292705"/>
    <lineage>
        <taxon>Bacteria</taxon>
        <taxon>Bacillati</taxon>
        <taxon>Bacillota</taxon>
        <taxon>Bacilli</taxon>
        <taxon>Bacillales</taxon>
        <taxon>Paenibacillaceae</taxon>
        <taxon>Paenibacillus</taxon>
    </lineage>
</organism>
<evidence type="ECO:0000259" key="1">
    <source>
        <dbReference type="Pfam" id="PF12146"/>
    </source>
</evidence>
<dbReference type="InterPro" id="IPR000073">
    <property type="entry name" value="AB_hydrolase_1"/>
</dbReference>
<evidence type="ECO:0000313" key="3">
    <source>
        <dbReference type="Proteomes" id="UP000261905"/>
    </source>
</evidence>
<dbReference type="InterPro" id="IPR051044">
    <property type="entry name" value="MAG_DAG_Lipase"/>
</dbReference>